<accession>A0ABR7WF44</accession>
<sequence length="267" mass="27865">MTRNPTAVLIHGAWAGPWVWDLVTPYLADAGIDTRCPELPGSGTWEPTETIALPDLVEHVVGDLDGIEGPMVVIGHSGGGVVATAVAERLCRTGDTRPAGFGVVAVMLLPAGMGFGELCDTAGLTAPVGISAFTEPTADGRGTVVDPAAAAAVFFHDAPPALSVPAARRLVPQLESARLIAPDWTPDGAGALPRLYVEATRDRSVPLAAQRAMQRLSPGARIVTLESDHAPQLSRPAELSQILAEFVLDVRDRAEPSRSRVPAGADR</sequence>
<dbReference type="InterPro" id="IPR029058">
    <property type="entry name" value="AB_hydrolase_fold"/>
</dbReference>
<evidence type="ECO:0000259" key="1">
    <source>
        <dbReference type="Pfam" id="PF12697"/>
    </source>
</evidence>
<dbReference type="InterPro" id="IPR052897">
    <property type="entry name" value="Sec-Metab_Biosynth_Hydrolase"/>
</dbReference>
<protein>
    <submittedName>
        <fullName evidence="2">Alpha/beta hydrolase</fullName>
    </submittedName>
</protein>
<dbReference type="RefSeq" id="WP_190267937.1">
    <property type="nucleotide sequence ID" value="NZ_BAABAD010000005.1"/>
</dbReference>
<dbReference type="Pfam" id="PF12697">
    <property type="entry name" value="Abhydrolase_6"/>
    <property type="match status" value="1"/>
</dbReference>
<evidence type="ECO:0000313" key="2">
    <source>
        <dbReference type="EMBL" id="MBD1321413.1"/>
    </source>
</evidence>
<proteinExistence type="predicted"/>
<gene>
    <name evidence="2" type="ORF">IDF66_17640</name>
</gene>
<dbReference type="Proteomes" id="UP000602395">
    <property type="component" value="Unassembled WGS sequence"/>
</dbReference>
<evidence type="ECO:0000313" key="3">
    <source>
        <dbReference type="Proteomes" id="UP000602395"/>
    </source>
</evidence>
<keyword evidence="2" id="KW-0378">Hydrolase</keyword>
<feature type="domain" description="AB hydrolase-1" evidence="1">
    <location>
        <begin position="8"/>
        <end position="240"/>
    </location>
</feature>
<dbReference type="SUPFAM" id="SSF53474">
    <property type="entry name" value="alpha/beta-Hydrolases"/>
    <property type="match status" value="1"/>
</dbReference>
<dbReference type="InterPro" id="IPR000073">
    <property type="entry name" value="AB_hydrolase_1"/>
</dbReference>
<name>A0ABR7WF44_9ACTN</name>
<organism evidence="2 3">
    <name type="scientific">Gordonia hankookensis</name>
    <dbReference type="NCBI Taxonomy" id="589403"/>
    <lineage>
        <taxon>Bacteria</taxon>
        <taxon>Bacillati</taxon>
        <taxon>Actinomycetota</taxon>
        <taxon>Actinomycetes</taxon>
        <taxon>Mycobacteriales</taxon>
        <taxon>Gordoniaceae</taxon>
        <taxon>Gordonia</taxon>
    </lineage>
</organism>
<dbReference type="GO" id="GO:0016787">
    <property type="term" value="F:hydrolase activity"/>
    <property type="evidence" value="ECO:0007669"/>
    <property type="project" value="UniProtKB-KW"/>
</dbReference>
<comment type="caution">
    <text evidence="2">The sequence shown here is derived from an EMBL/GenBank/DDBJ whole genome shotgun (WGS) entry which is preliminary data.</text>
</comment>
<keyword evidence="3" id="KW-1185">Reference proteome</keyword>
<dbReference type="EMBL" id="JACWMS010000003">
    <property type="protein sequence ID" value="MBD1321413.1"/>
    <property type="molecule type" value="Genomic_DNA"/>
</dbReference>
<reference evidence="2 3" key="1">
    <citation type="submission" date="2020-09" db="EMBL/GenBank/DDBJ databases">
        <title>Novel species in genus Gordonia.</title>
        <authorList>
            <person name="Zhang G."/>
        </authorList>
    </citation>
    <scope>NUCLEOTIDE SEQUENCE [LARGE SCALE GENOMIC DNA]</scope>
    <source>
        <strain evidence="2 3">ON-33</strain>
    </source>
</reference>
<dbReference type="Gene3D" id="3.40.50.1820">
    <property type="entry name" value="alpha/beta hydrolase"/>
    <property type="match status" value="1"/>
</dbReference>
<dbReference type="PANTHER" id="PTHR37017:SF11">
    <property type="entry name" value="ESTERASE_LIPASE_THIOESTERASE DOMAIN-CONTAINING PROTEIN"/>
    <property type="match status" value="1"/>
</dbReference>
<dbReference type="PANTHER" id="PTHR37017">
    <property type="entry name" value="AB HYDROLASE-1 DOMAIN-CONTAINING PROTEIN-RELATED"/>
    <property type="match status" value="1"/>
</dbReference>